<comment type="function">
    <text evidence="6">The RuvA-RuvB-RuvC complex processes Holliday junction (HJ) DNA during genetic recombination and DNA repair, while the RuvA-RuvB complex plays an important role in the rescue of blocked DNA replication forks via replication fork reversal (RFR). RuvA specifically binds to HJ cruciform DNA, conferring on it an open structure. The RuvB hexamer acts as an ATP-dependent pump, pulling dsDNA into and through the RuvAB complex. HJ branch migration allows RuvC to scan DNA until it finds its consensus sequence, where it cleaves and resolves the cruciform DNA.</text>
</comment>
<dbReference type="Pfam" id="PF01330">
    <property type="entry name" value="RuvA_N"/>
    <property type="match status" value="1"/>
</dbReference>
<dbReference type="InterPro" id="IPR036267">
    <property type="entry name" value="RuvA_C_sf"/>
</dbReference>
<evidence type="ECO:0000259" key="7">
    <source>
        <dbReference type="SMART" id="SM00278"/>
    </source>
</evidence>
<evidence type="ECO:0000256" key="2">
    <source>
        <dbReference type="ARBA" id="ARBA00022763"/>
    </source>
</evidence>
<keyword evidence="8" id="KW-0378">Hydrolase</keyword>
<keyword evidence="8" id="KW-0547">Nucleotide-binding</keyword>
<dbReference type="GO" id="GO:0006310">
    <property type="term" value="P:DNA recombination"/>
    <property type="evidence" value="ECO:0007669"/>
    <property type="project" value="UniProtKB-UniRule"/>
</dbReference>
<gene>
    <name evidence="6" type="primary">ruvA</name>
    <name evidence="8" type="ORF">HNR15_001504</name>
</gene>
<dbReference type="SUPFAM" id="SSF50249">
    <property type="entry name" value="Nucleic acid-binding proteins"/>
    <property type="match status" value="1"/>
</dbReference>
<dbReference type="Pfam" id="PF07499">
    <property type="entry name" value="RuvA_C"/>
    <property type="match status" value="1"/>
</dbReference>
<comment type="domain">
    <text evidence="6">Has three domains with a flexible linker between the domains II and III and assumes an 'L' shape. Domain III is highly mobile and contacts RuvB.</text>
</comment>
<keyword evidence="4 6" id="KW-0233">DNA recombination</keyword>
<name>A0A853DIA8_9MICO</name>
<dbReference type="InterPro" id="IPR000085">
    <property type="entry name" value="RuvA"/>
</dbReference>
<comment type="subunit">
    <text evidence="6">Homotetramer. Forms an RuvA(8)-RuvB(12)-Holliday junction (HJ) complex. HJ DNA is sandwiched between 2 RuvA tetramers; dsDNA enters through RuvA and exits via RuvB. An RuvB hexamer assembles on each DNA strand where it exits the tetramer. Each RuvB hexamer is contacted by two RuvA subunits (via domain III) on 2 adjacent RuvB subunits; this complex drives branch migration. In the full resolvosome a probable DNA-RuvA(4)-RuvB(12)-RuvC(2) complex forms which resolves the HJ.</text>
</comment>
<comment type="caution">
    <text evidence="6">Lacks conserved residue(s) required for the propagation of feature annotation.</text>
</comment>
<reference evidence="8 9" key="1">
    <citation type="submission" date="2020-07" db="EMBL/GenBank/DDBJ databases">
        <title>Sequencing the genomes of 1000 actinobacteria strains.</title>
        <authorList>
            <person name="Klenk H.-P."/>
        </authorList>
    </citation>
    <scope>NUCLEOTIDE SEQUENCE [LARGE SCALE GENOMIC DNA]</scope>
    <source>
        <strain evidence="8 9">DSM 29531</strain>
    </source>
</reference>
<dbReference type="GO" id="GO:0009379">
    <property type="term" value="C:Holliday junction helicase complex"/>
    <property type="evidence" value="ECO:0007669"/>
    <property type="project" value="InterPro"/>
</dbReference>
<dbReference type="GO" id="GO:0005524">
    <property type="term" value="F:ATP binding"/>
    <property type="evidence" value="ECO:0007669"/>
    <property type="project" value="InterPro"/>
</dbReference>
<dbReference type="EMBL" id="JACCFW010000001">
    <property type="protein sequence ID" value="NYJ74541.1"/>
    <property type="molecule type" value="Genomic_DNA"/>
</dbReference>
<keyword evidence="8" id="KW-0347">Helicase</keyword>
<dbReference type="RefSeq" id="WP_179480498.1">
    <property type="nucleotide sequence ID" value="NZ_JACCFW010000001.1"/>
</dbReference>
<dbReference type="HAMAP" id="MF_00031">
    <property type="entry name" value="DNA_HJ_migration_RuvA"/>
    <property type="match status" value="1"/>
</dbReference>
<dbReference type="Gene3D" id="1.10.8.10">
    <property type="entry name" value="DNA helicase RuvA subunit, C-terminal domain"/>
    <property type="match status" value="1"/>
</dbReference>
<dbReference type="SUPFAM" id="SSF47781">
    <property type="entry name" value="RuvA domain 2-like"/>
    <property type="match status" value="1"/>
</dbReference>
<comment type="similarity">
    <text evidence="6">Belongs to the RuvA family.</text>
</comment>
<keyword evidence="5 6" id="KW-0234">DNA repair</keyword>
<sequence length="204" mass="20664">MIASLRGSVLATGLGTLVVEVGGVGLSVLTTPSTAASVRVGETATLATTLVVREDSLTLFGFATTSERDLFELVQTVSGVGPRLALAMLAIHAPEVLRAAIAGGDLATLVKVPGIGKKGAERIVLELKDKVGPVSAAGLEDAAQQASSIVDGEHGQVIEALVGLGWSTKQAQDAVERVVDAAPGDGHVSDVSGLLRAALRELGR</sequence>
<dbReference type="SMART" id="SM00278">
    <property type="entry name" value="HhH1"/>
    <property type="match status" value="2"/>
</dbReference>
<evidence type="ECO:0000256" key="6">
    <source>
        <dbReference type="HAMAP-Rule" id="MF_00031"/>
    </source>
</evidence>
<dbReference type="GO" id="GO:0006281">
    <property type="term" value="P:DNA repair"/>
    <property type="evidence" value="ECO:0007669"/>
    <property type="project" value="UniProtKB-UniRule"/>
</dbReference>
<protein>
    <recommendedName>
        <fullName evidence="6">Holliday junction branch migration complex subunit RuvA</fullName>
    </recommendedName>
</protein>
<dbReference type="Pfam" id="PF14520">
    <property type="entry name" value="HHH_5"/>
    <property type="match status" value="1"/>
</dbReference>
<evidence type="ECO:0000256" key="5">
    <source>
        <dbReference type="ARBA" id="ARBA00023204"/>
    </source>
</evidence>
<dbReference type="GO" id="GO:0009378">
    <property type="term" value="F:four-way junction helicase activity"/>
    <property type="evidence" value="ECO:0007669"/>
    <property type="project" value="InterPro"/>
</dbReference>
<keyword evidence="3 6" id="KW-0238">DNA-binding</keyword>
<dbReference type="Gene3D" id="1.10.150.20">
    <property type="entry name" value="5' to 3' exonuclease, C-terminal subdomain"/>
    <property type="match status" value="1"/>
</dbReference>
<dbReference type="CDD" id="cd14332">
    <property type="entry name" value="UBA_RuvA_C"/>
    <property type="match status" value="1"/>
</dbReference>
<evidence type="ECO:0000256" key="4">
    <source>
        <dbReference type="ARBA" id="ARBA00023172"/>
    </source>
</evidence>
<evidence type="ECO:0000256" key="1">
    <source>
        <dbReference type="ARBA" id="ARBA00022490"/>
    </source>
</evidence>
<feature type="region of interest" description="Domain III" evidence="6">
    <location>
        <begin position="144"/>
        <end position="204"/>
    </location>
</feature>
<feature type="domain" description="Helix-hairpin-helix DNA-binding motif class 1" evidence="7">
    <location>
        <begin position="72"/>
        <end position="91"/>
    </location>
</feature>
<evidence type="ECO:0000313" key="9">
    <source>
        <dbReference type="Proteomes" id="UP000571817"/>
    </source>
</evidence>
<dbReference type="InterPro" id="IPR003583">
    <property type="entry name" value="Hlx-hairpin-Hlx_DNA-bd_motif"/>
</dbReference>
<dbReference type="InterPro" id="IPR010994">
    <property type="entry name" value="RuvA_2-like"/>
</dbReference>
<dbReference type="GO" id="GO:0000400">
    <property type="term" value="F:four-way junction DNA binding"/>
    <property type="evidence" value="ECO:0007669"/>
    <property type="project" value="UniProtKB-UniRule"/>
</dbReference>
<evidence type="ECO:0000256" key="3">
    <source>
        <dbReference type="ARBA" id="ARBA00023125"/>
    </source>
</evidence>
<dbReference type="GO" id="GO:0016787">
    <property type="term" value="F:hydrolase activity"/>
    <property type="evidence" value="ECO:0007669"/>
    <property type="project" value="UniProtKB-KW"/>
</dbReference>
<organism evidence="8 9">
    <name type="scientific">Allobranchiibius huperziae</name>
    <dbReference type="NCBI Taxonomy" id="1874116"/>
    <lineage>
        <taxon>Bacteria</taxon>
        <taxon>Bacillati</taxon>
        <taxon>Actinomycetota</taxon>
        <taxon>Actinomycetes</taxon>
        <taxon>Micrococcales</taxon>
        <taxon>Dermacoccaceae</taxon>
        <taxon>Allobranchiibius</taxon>
    </lineage>
</organism>
<accession>A0A853DIA8</accession>
<keyword evidence="1 6" id="KW-0963">Cytoplasm</keyword>
<dbReference type="InterPro" id="IPR011114">
    <property type="entry name" value="RuvA_C"/>
</dbReference>
<comment type="caution">
    <text evidence="8">The sequence shown here is derived from an EMBL/GenBank/DDBJ whole genome shotgun (WGS) entry which is preliminary data.</text>
</comment>
<proteinExistence type="inferred from homology"/>
<keyword evidence="9" id="KW-1185">Reference proteome</keyword>
<dbReference type="Gene3D" id="2.40.50.140">
    <property type="entry name" value="Nucleic acid-binding proteins"/>
    <property type="match status" value="1"/>
</dbReference>
<feature type="domain" description="Helix-hairpin-helix DNA-binding motif class 1" evidence="7">
    <location>
        <begin position="107"/>
        <end position="126"/>
    </location>
</feature>
<comment type="subcellular location">
    <subcellularLocation>
        <location evidence="6">Cytoplasm</location>
    </subcellularLocation>
</comment>
<keyword evidence="2 6" id="KW-0227">DNA damage</keyword>
<evidence type="ECO:0000313" key="8">
    <source>
        <dbReference type="EMBL" id="NYJ74541.1"/>
    </source>
</evidence>
<dbReference type="AlphaFoldDB" id="A0A853DIA8"/>
<dbReference type="Proteomes" id="UP000571817">
    <property type="component" value="Unassembled WGS sequence"/>
</dbReference>
<dbReference type="InterPro" id="IPR012340">
    <property type="entry name" value="NA-bd_OB-fold"/>
</dbReference>
<dbReference type="GO" id="GO:0005737">
    <property type="term" value="C:cytoplasm"/>
    <property type="evidence" value="ECO:0007669"/>
    <property type="project" value="UniProtKB-SubCell"/>
</dbReference>
<dbReference type="NCBIfam" id="TIGR00084">
    <property type="entry name" value="ruvA"/>
    <property type="match status" value="1"/>
</dbReference>
<keyword evidence="8" id="KW-0067">ATP-binding</keyword>
<dbReference type="InterPro" id="IPR013849">
    <property type="entry name" value="DNA_helicase_Holl-junc_RuvA_I"/>
</dbReference>
<dbReference type="GO" id="GO:0048476">
    <property type="term" value="C:Holliday junction resolvase complex"/>
    <property type="evidence" value="ECO:0007669"/>
    <property type="project" value="UniProtKB-UniRule"/>
</dbReference>
<dbReference type="SUPFAM" id="SSF46929">
    <property type="entry name" value="DNA helicase RuvA subunit, C-terminal domain"/>
    <property type="match status" value="1"/>
</dbReference>